<proteinExistence type="predicted"/>
<dbReference type="EMBL" id="JAAIUW010000007">
    <property type="protein sequence ID" value="KAF7822675.1"/>
    <property type="molecule type" value="Genomic_DNA"/>
</dbReference>
<keyword evidence="2" id="KW-1185">Reference proteome</keyword>
<sequence>MEETRDANQVGWDEKTEEDIRQMEEIRDVFRDQMPQHH</sequence>
<evidence type="ECO:0000313" key="2">
    <source>
        <dbReference type="Proteomes" id="UP000634136"/>
    </source>
</evidence>
<name>A0A834TIZ7_9FABA</name>
<comment type="caution">
    <text evidence="1">The sequence shown here is derived from an EMBL/GenBank/DDBJ whole genome shotgun (WGS) entry which is preliminary data.</text>
</comment>
<accession>A0A834TIZ7</accession>
<evidence type="ECO:0000313" key="1">
    <source>
        <dbReference type="EMBL" id="KAF7822675.1"/>
    </source>
</evidence>
<gene>
    <name evidence="1" type="ORF">G2W53_020819</name>
</gene>
<dbReference type="Proteomes" id="UP000634136">
    <property type="component" value="Unassembled WGS sequence"/>
</dbReference>
<protein>
    <submittedName>
        <fullName evidence="1">Uncharacterized protein</fullName>
    </submittedName>
</protein>
<dbReference type="AlphaFoldDB" id="A0A834TIZ7"/>
<reference evidence="1" key="1">
    <citation type="submission" date="2020-09" db="EMBL/GenBank/DDBJ databases">
        <title>Genome-Enabled Discovery of Anthraquinone Biosynthesis in Senna tora.</title>
        <authorList>
            <person name="Kang S.-H."/>
            <person name="Pandey R.P."/>
            <person name="Lee C.-M."/>
            <person name="Sim J.-S."/>
            <person name="Jeong J.-T."/>
            <person name="Choi B.-S."/>
            <person name="Jung M."/>
            <person name="Ginzburg D."/>
            <person name="Zhao K."/>
            <person name="Won S.Y."/>
            <person name="Oh T.-J."/>
            <person name="Yu Y."/>
            <person name="Kim N.-H."/>
            <person name="Lee O.R."/>
            <person name="Lee T.-H."/>
            <person name="Bashyal P."/>
            <person name="Kim T.-S."/>
            <person name="Lee W.-H."/>
            <person name="Kawkins C."/>
            <person name="Kim C.-K."/>
            <person name="Kim J.S."/>
            <person name="Ahn B.O."/>
            <person name="Rhee S.Y."/>
            <person name="Sohng J.K."/>
        </authorList>
    </citation>
    <scope>NUCLEOTIDE SEQUENCE</scope>
    <source>
        <tissue evidence="1">Leaf</tissue>
    </source>
</reference>
<organism evidence="1 2">
    <name type="scientific">Senna tora</name>
    <dbReference type="NCBI Taxonomy" id="362788"/>
    <lineage>
        <taxon>Eukaryota</taxon>
        <taxon>Viridiplantae</taxon>
        <taxon>Streptophyta</taxon>
        <taxon>Embryophyta</taxon>
        <taxon>Tracheophyta</taxon>
        <taxon>Spermatophyta</taxon>
        <taxon>Magnoliopsida</taxon>
        <taxon>eudicotyledons</taxon>
        <taxon>Gunneridae</taxon>
        <taxon>Pentapetalae</taxon>
        <taxon>rosids</taxon>
        <taxon>fabids</taxon>
        <taxon>Fabales</taxon>
        <taxon>Fabaceae</taxon>
        <taxon>Caesalpinioideae</taxon>
        <taxon>Cassia clade</taxon>
        <taxon>Senna</taxon>
    </lineage>
</organism>